<reference evidence="1 2" key="1">
    <citation type="journal article" date="2016" name="Genome Announc.">
        <title>First Complete Genome Sequence of a Subdivision 6 Acidobacterium Strain.</title>
        <authorList>
            <person name="Huang S."/>
            <person name="Vieira S."/>
            <person name="Bunk B."/>
            <person name="Riedel T."/>
            <person name="Sproer C."/>
            <person name="Overmann J."/>
        </authorList>
    </citation>
    <scope>NUCLEOTIDE SEQUENCE [LARGE SCALE GENOMIC DNA]</scope>
    <source>
        <strain evidence="2">DSM 100886 HEG_-6_39</strain>
    </source>
</reference>
<evidence type="ECO:0000313" key="1">
    <source>
        <dbReference type="EMBL" id="AMY12958.1"/>
    </source>
</evidence>
<proteinExistence type="predicted"/>
<keyword evidence="2" id="KW-1185">Reference proteome</keyword>
<dbReference type="AlphaFoldDB" id="A0A143PXL2"/>
<dbReference type="Proteomes" id="UP000076079">
    <property type="component" value="Chromosome"/>
</dbReference>
<name>A0A143PXL2_LUTPR</name>
<sequence length="192" mass="21216">MSWLTSAWWTAAIGRSLVCESVLLPSDAILIDNFDPDYLLFERARNLRNAAMAPRVLVPVAIDAATGLPNRVALGVAEVLAQLSRVGSVDIVPIRQVEPITLNAARDIGDFLARAGLKSVIVVTPLFRSRRSALIYSATLGKAGVRLHCEPGPLSAVERWTDTWHGVQNVVEQWIKLQYYRFYVLLTLPRAP</sequence>
<dbReference type="RefSeq" id="WP_157899901.1">
    <property type="nucleotide sequence ID" value="NZ_CP015136.1"/>
</dbReference>
<organism evidence="1 2">
    <name type="scientific">Luteitalea pratensis</name>
    <dbReference type="NCBI Taxonomy" id="1855912"/>
    <lineage>
        <taxon>Bacteria</taxon>
        <taxon>Pseudomonadati</taxon>
        <taxon>Acidobacteriota</taxon>
        <taxon>Vicinamibacteria</taxon>
        <taxon>Vicinamibacterales</taxon>
        <taxon>Vicinamibacteraceae</taxon>
        <taxon>Luteitalea</taxon>
    </lineage>
</organism>
<dbReference type="KEGG" id="abac:LuPra_06242"/>
<protein>
    <recommendedName>
        <fullName evidence="3">DUF218 domain-containing protein</fullName>
    </recommendedName>
</protein>
<accession>A0A143PXL2</accession>
<gene>
    <name evidence="1" type="ORF">LuPra_06242</name>
</gene>
<dbReference type="STRING" id="1855912.LuPra_06242"/>
<reference evidence="2" key="2">
    <citation type="submission" date="2016-04" db="EMBL/GenBank/DDBJ databases">
        <title>First Complete Genome Sequence of a Subdivision 6 Acidobacterium.</title>
        <authorList>
            <person name="Huang S."/>
            <person name="Vieira S."/>
            <person name="Bunk B."/>
            <person name="Riedel T."/>
            <person name="Sproeer C."/>
            <person name="Overmann J."/>
        </authorList>
    </citation>
    <scope>NUCLEOTIDE SEQUENCE [LARGE SCALE GENOMIC DNA]</scope>
    <source>
        <strain evidence="2">DSM 100886 HEG_-6_39</strain>
    </source>
</reference>
<evidence type="ECO:0000313" key="2">
    <source>
        <dbReference type="Proteomes" id="UP000076079"/>
    </source>
</evidence>
<dbReference type="EMBL" id="CP015136">
    <property type="protein sequence ID" value="AMY12958.1"/>
    <property type="molecule type" value="Genomic_DNA"/>
</dbReference>
<evidence type="ECO:0008006" key="3">
    <source>
        <dbReference type="Google" id="ProtNLM"/>
    </source>
</evidence>